<feature type="compositionally biased region" description="Gly residues" evidence="1">
    <location>
        <begin position="10"/>
        <end position="38"/>
    </location>
</feature>
<feature type="region of interest" description="Disordered" evidence="1">
    <location>
        <begin position="1"/>
        <end position="51"/>
    </location>
</feature>
<evidence type="ECO:0000256" key="1">
    <source>
        <dbReference type="SAM" id="MobiDB-lite"/>
    </source>
</evidence>
<dbReference type="PANTHER" id="PTHR35179">
    <property type="entry name" value="PROTEIN CBG02620"/>
    <property type="match status" value="1"/>
</dbReference>
<protein>
    <recommendedName>
        <fullName evidence="4">Geranylgeranyl pyrophosphate synthetase</fullName>
    </recommendedName>
</protein>
<organism evidence="2 3">
    <name type="scientific">Phanerochaete carnosa (strain HHB-10118-sp)</name>
    <name type="common">White-rot fungus</name>
    <name type="synonym">Peniophora carnosa</name>
    <dbReference type="NCBI Taxonomy" id="650164"/>
    <lineage>
        <taxon>Eukaryota</taxon>
        <taxon>Fungi</taxon>
        <taxon>Dikarya</taxon>
        <taxon>Basidiomycota</taxon>
        <taxon>Agaricomycotina</taxon>
        <taxon>Agaricomycetes</taxon>
        <taxon>Polyporales</taxon>
        <taxon>Phanerochaetaceae</taxon>
        <taxon>Phanerochaete</taxon>
    </lineage>
</organism>
<dbReference type="PANTHER" id="PTHR35179:SF2">
    <property type="entry name" value="START DOMAIN-CONTAINING PROTEIN"/>
    <property type="match status" value="1"/>
</dbReference>
<name>K5UG41_PHACS</name>
<gene>
    <name evidence="2" type="ORF">PHACADRAFT_214802</name>
</gene>
<evidence type="ECO:0008006" key="4">
    <source>
        <dbReference type="Google" id="ProtNLM"/>
    </source>
</evidence>
<dbReference type="Proteomes" id="UP000008370">
    <property type="component" value="Unassembled WGS sequence"/>
</dbReference>
<dbReference type="RefSeq" id="XP_007403017.1">
    <property type="nucleotide sequence ID" value="XM_007402955.1"/>
</dbReference>
<dbReference type="GeneID" id="18913592"/>
<dbReference type="AlphaFoldDB" id="K5UG41"/>
<keyword evidence="3" id="KW-1185">Reference proteome</keyword>
<evidence type="ECO:0000313" key="2">
    <source>
        <dbReference type="EMBL" id="EKM48431.1"/>
    </source>
</evidence>
<dbReference type="OrthoDB" id="420564at2759"/>
<dbReference type="STRING" id="650164.K5UG41"/>
<evidence type="ECO:0000313" key="3">
    <source>
        <dbReference type="Proteomes" id="UP000008370"/>
    </source>
</evidence>
<reference evidence="2 3" key="1">
    <citation type="journal article" date="2012" name="BMC Genomics">
        <title>Comparative genomics of the white-rot fungi, Phanerochaete carnosa and P. chrysosporium, to elucidate the genetic basis of the distinct wood types they colonize.</title>
        <authorList>
            <person name="Suzuki H."/>
            <person name="MacDonald J."/>
            <person name="Syed K."/>
            <person name="Salamov A."/>
            <person name="Hori C."/>
            <person name="Aerts A."/>
            <person name="Henrissat B."/>
            <person name="Wiebenga A."/>
            <person name="vanKuyk P.A."/>
            <person name="Barry K."/>
            <person name="Lindquist E."/>
            <person name="LaButti K."/>
            <person name="Lapidus A."/>
            <person name="Lucas S."/>
            <person name="Coutinho P."/>
            <person name="Gong Y."/>
            <person name="Samejima M."/>
            <person name="Mahadevan R."/>
            <person name="Abou-Zaid M."/>
            <person name="de Vries R.P."/>
            <person name="Igarashi K."/>
            <person name="Yadav J.S."/>
            <person name="Grigoriev I.V."/>
            <person name="Master E.R."/>
        </authorList>
    </citation>
    <scope>NUCLEOTIDE SEQUENCE [LARGE SCALE GENOMIC DNA]</scope>
    <source>
        <strain evidence="2 3">HHB-10118-sp</strain>
    </source>
</reference>
<accession>K5UG41</accession>
<dbReference type="EMBL" id="JH931062">
    <property type="protein sequence ID" value="EKM48431.1"/>
    <property type="molecule type" value="Genomic_DNA"/>
</dbReference>
<dbReference type="HOGENOM" id="CLU_030046_0_1_1"/>
<dbReference type="KEGG" id="pco:PHACADRAFT_214802"/>
<dbReference type="InParanoid" id="K5UG41"/>
<sequence length="414" mass="44823">MSGSSSRGSSGRGGVRGGAGGGRGPARGPGGRNVGGKGTSAKSQKRDIMDGLLPDPVHTMLKPQDTPGELDAEISDVEYLGSYTWVKSDRPMIAVPGSPRIWSPPTLPTQLPAWRARARSVFAAIDALDASGDRTPPQWGAVDVVTDRNNLLKLLAWVDPASGKKHRGAFRIDVELAEPWTILFRRWEERDAVNSDGSGFGDSFERASSRDALGHEQGTLAGHHQIIAYDLSGIKIVLRYEVDAYRISEQPSIDTLTDQLSSLNVGSGTSGTEQKVSELVDIRHIGFAVPQSSLVKVKSRSQLSKGRFHLEDAYLQLYLGQIPALCLGIHDGNGVFTSTDEIRLDSERCSAAKEKVQPGLRKLRRLLEQIQSAVIQRGQGAKLSLICQGGKLLLMQREPGDSFLPPTILKRFTS</sequence>
<proteinExistence type="predicted"/>